<dbReference type="EMBL" id="DWZE01000085">
    <property type="protein sequence ID" value="HJA83837.1"/>
    <property type="molecule type" value="Genomic_DNA"/>
</dbReference>
<reference evidence="1" key="1">
    <citation type="journal article" date="2021" name="PeerJ">
        <title>Extensive microbial diversity within the chicken gut microbiome revealed by metagenomics and culture.</title>
        <authorList>
            <person name="Gilroy R."/>
            <person name="Ravi A."/>
            <person name="Getino M."/>
            <person name="Pursley I."/>
            <person name="Horton D.L."/>
            <person name="Alikhan N.F."/>
            <person name="Baker D."/>
            <person name="Gharbi K."/>
            <person name="Hall N."/>
            <person name="Watson M."/>
            <person name="Adriaenssens E.M."/>
            <person name="Foster-Nyarko E."/>
            <person name="Jarju S."/>
            <person name="Secka A."/>
            <person name="Antonio M."/>
            <person name="Oren A."/>
            <person name="Chaudhuri R.R."/>
            <person name="La Ragione R."/>
            <person name="Hildebrand F."/>
            <person name="Pallen M.J."/>
        </authorList>
    </citation>
    <scope>NUCLEOTIDE SEQUENCE</scope>
    <source>
        <strain evidence="1">ChiHecec1B25-7008</strain>
    </source>
</reference>
<reference evidence="1" key="2">
    <citation type="submission" date="2021-04" db="EMBL/GenBank/DDBJ databases">
        <authorList>
            <person name="Gilroy R."/>
        </authorList>
    </citation>
    <scope>NUCLEOTIDE SEQUENCE</scope>
    <source>
        <strain evidence="1">ChiHecec1B25-7008</strain>
    </source>
</reference>
<evidence type="ECO:0000313" key="2">
    <source>
        <dbReference type="Proteomes" id="UP000823860"/>
    </source>
</evidence>
<protein>
    <submittedName>
        <fullName evidence="1">Uncharacterized protein</fullName>
    </submittedName>
</protein>
<comment type="caution">
    <text evidence="1">The sequence shown here is derived from an EMBL/GenBank/DDBJ whole genome shotgun (WGS) entry which is preliminary data.</text>
</comment>
<gene>
    <name evidence="1" type="ORF">H9785_07720</name>
</gene>
<proteinExistence type="predicted"/>
<dbReference type="Proteomes" id="UP000823860">
    <property type="component" value="Unassembled WGS sequence"/>
</dbReference>
<sequence>MQPTIPGTVSIRTIFLSSLLCVLATFSGCNNPHPKKDIEANVQALANDETEWLKGKSLCSADSIIGKTEGEKRILYIFNFYDCPSCINNGFAAVQQIDSIAGDGTVKAIASMFQEVSSTQRQTCYKGYIYIDTKDRIRKELKYAPTPMLLILDDSCRIEDAFLFDTSSGKEKRLEAFIKNCFSLSKHS</sequence>
<name>A0A9D2KT16_9BACE</name>
<accession>A0A9D2KT16</accession>
<evidence type="ECO:0000313" key="1">
    <source>
        <dbReference type="EMBL" id="HJA83837.1"/>
    </source>
</evidence>
<dbReference type="AlphaFoldDB" id="A0A9D2KT16"/>
<organism evidence="1 2">
    <name type="scientific">Candidatus Bacteroides intestinavium</name>
    <dbReference type="NCBI Taxonomy" id="2838469"/>
    <lineage>
        <taxon>Bacteria</taxon>
        <taxon>Pseudomonadati</taxon>
        <taxon>Bacteroidota</taxon>
        <taxon>Bacteroidia</taxon>
        <taxon>Bacteroidales</taxon>
        <taxon>Bacteroidaceae</taxon>
        <taxon>Bacteroides</taxon>
    </lineage>
</organism>